<proteinExistence type="predicted"/>
<evidence type="ECO:0000313" key="3">
    <source>
        <dbReference type="EMBL" id="MCZ3372285.1"/>
    </source>
</evidence>
<dbReference type="PANTHER" id="PTHR13696">
    <property type="entry name" value="P-LOOP CONTAINING NUCLEOSIDE TRIPHOSPHATE HYDROLASE"/>
    <property type="match status" value="1"/>
</dbReference>
<dbReference type="InterPro" id="IPR025669">
    <property type="entry name" value="AAA_dom"/>
</dbReference>
<reference evidence="3" key="1">
    <citation type="submission" date="2022-12" db="EMBL/GenBank/DDBJ databases">
        <title>Reclassification of two methanogenic archaea species isolated from the Kolyma lowland permafrost.</title>
        <authorList>
            <person name="Trubitsyn V.E."/>
            <person name="Rivkina E.M."/>
            <person name="Shcherbakova V.A."/>
        </authorList>
    </citation>
    <scope>NUCLEOTIDE SEQUENCE</scope>
    <source>
        <strain evidence="2">M2</strain>
        <strain evidence="3">MK4</strain>
    </source>
</reference>
<dbReference type="InterPro" id="IPR050678">
    <property type="entry name" value="DNA_Partitioning_ATPase"/>
</dbReference>
<dbReference type="Gene3D" id="3.40.50.300">
    <property type="entry name" value="P-loop containing nucleotide triphosphate hydrolases"/>
    <property type="match status" value="1"/>
</dbReference>
<dbReference type="EMBL" id="JAPVES010000030">
    <property type="protein sequence ID" value="MCZ3372285.1"/>
    <property type="molecule type" value="Genomic_DNA"/>
</dbReference>
<dbReference type="PANTHER" id="PTHR13696:SF52">
    <property type="entry name" value="PARA FAMILY PROTEIN CT_582"/>
    <property type="match status" value="1"/>
</dbReference>
<dbReference type="EMBL" id="JAPVER010000018">
    <property type="protein sequence ID" value="MCZ3364531.1"/>
    <property type="molecule type" value="Genomic_DNA"/>
</dbReference>
<accession>A0A9E5DLY8</accession>
<organism evidence="3">
    <name type="scientific">Methanobacterium veterum</name>
    <dbReference type="NCBI Taxonomy" id="408577"/>
    <lineage>
        <taxon>Archaea</taxon>
        <taxon>Methanobacteriati</taxon>
        <taxon>Methanobacteriota</taxon>
        <taxon>Methanomada group</taxon>
        <taxon>Methanobacteria</taxon>
        <taxon>Methanobacteriales</taxon>
        <taxon>Methanobacteriaceae</taxon>
        <taxon>Methanobacterium</taxon>
    </lineage>
</organism>
<dbReference type="InterPro" id="IPR027417">
    <property type="entry name" value="P-loop_NTPase"/>
</dbReference>
<comment type="caution">
    <text evidence="3">The sequence shown here is derived from an EMBL/GenBank/DDBJ whole genome shotgun (WGS) entry which is preliminary data.</text>
</comment>
<protein>
    <submittedName>
        <fullName evidence="3">ParA family protein</fullName>
    </submittedName>
</protein>
<dbReference type="Proteomes" id="UP001074446">
    <property type="component" value="Unassembled WGS sequence"/>
</dbReference>
<dbReference type="RefSeq" id="WP_048081311.1">
    <property type="nucleotide sequence ID" value="NZ_JAPVER010000018.1"/>
</dbReference>
<sequence>MAEIIAVLNQKGGSGKTTTAVNLATALAKKGKKIALVDFDPQGNATTYLGLMKREMKNTMRDVLHEKIDVKDAVRITEYEGLELIPSNIKLSGIEGYLNAQTSPISVLKSKLKNIKEDYDYIFIDAPPTLNIIATNVLTAADSVIIPIQADPFALEGMVDLLEVIDIIAEDLNSPTEIKGVLITKFRANTKLGKEVKAEVQKYFKDELFKTTIPDNIKVSEAPGYNKPVIVYDPDCAGSKAYIELADEFLARENK</sequence>
<dbReference type="CDD" id="cd02042">
    <property type="entry name" value="ParAB_family"/>
    <property type="match status" value="1"/>
</dbReference>
<dbReference type="SUPFAM" id="SSF52540">
    <property type="entry name" value="P-loop containing nucleoside triphosphate hydrolases"/>
    <property type="match status" value="1"/>
</dbReference>
<dbReference type="Pfam" id="PF13614">
    <property type="entry name" value="AAA_31"/>
    <property type="match status" value="1"/>
</dbReference>
<name>A0A9E5DLY8_9EURY</name>
<dbReference type="Proteomes" id="UP001068021">
    <property type="component" value="Unassembled WGS sequence"/>
</dbReference>
<keyword evidence="4" id="KW-1185">Reference proteome</keyword>
<evidence type="ECO:0000259" key="1">
    <source>
        <dbReference type="Pfam" id="PF13614"/>
    </source>
</evidence>
<gene>
    <name evidence="3" type="ORF">O3H35_06540</name>
    <name evidence="2" type="ORF">O3H54_01425</name>
</gene>
<dbReference type="PIRSF" id="PIRSF009320">
    <property type="entry name" value="Nuc_binding_HP_1000"/>
    <property type="match status" value="1"/>
</dbReference>
<evidence type="ECO:0000313" key="4">
    <source>
        <dbReference type="Proteomes" id="UP001068021"/>
    </source>
</evidence>
<feature type="domain" description="AAA" evidence="1">
    <location>
        <begin position="3"/>
        <end position="175"/>
    </location>
</feature>
<dbReference type="FunFam" id="3.40.50.300:FF:000285">
    <property type="entry name" value="Sporulation initiation inhibitor Soj"/>
    <property type="match status" value="1"/>
</dbReference>
<dbReference type="AlphaFoldDB" id="A0A9E5DLY8"/>
<evidence type="ECO:0000313" key="2">
    <source>
        <dbReference type="EMBL" id="MCZ3364531.1"/>
    </source>
</evidence>